<evidence type="ECO:0000313" key="1">
    <source>
        <dbReference type="EMBL" id="WXL28557.1"/>
    </source>
</evidence>
<gene>
    <name evidence="1" type="ORF">WG616_00800</name>
</gene>
<sequence length="203" mass="24307">MSNSKEERLTIRFYNDDNREYIENIKRSFKRKGQNLNNYLQSVVLSHFEELDKQAVLKDIKNDMFYSFRKAFFSSLAPFQANINAEIFNNRLELLLINKKIDAIINILISQNKNEKINYDDLNLHYANEILQEQSIFELLRENIKVSIDKDINEQNNKVKKAIRRQENFEKYDIKQFWDATQSITEKNIDAKINEENNEENNE</sequence>
<dbReference type="RefSeq" id="WP_205498833.1">
    <property type="nucleotide sequence ID" value="NZ_CP148066.1"/>
</dbReference>
<keyword evidence="2" id="KW-1185">Reference proteome</keyword>
<name>A0ABZ2RQR0_9BACT</name>
<organism evidence="1 2">
    <name type="scientific">[Mycoplasma] gypis</name>
    <dbReference type="NCBI Taxonomy" id="92404"/>
    <lineage>
        <taxon>Bacteria</taxon>
        <taxon>Bacillati</taxon>
        <taxon>Mycoplasmatota</taxon>
        <taxon>Mycoplasmoidales</taxon>
        <taxon>Metamycoplasmataceae</taxon>
        <taxon>Metamycoplasma</taxon>
    </lineage>
</organism>
<protein>
    <recommendedName>
        <fullName evidence="3">ICEF Integrative Conjugal Element-II</fullName>
    </recommendedName>
</protein>
<proteinExistence type="predicted"/>
<evidence type="ECO:0008006" key="3">
    <source>
        <dbReference type="Google" id="ProtNLM"/>
    </source>
</evidence>
<dbReference type="EMBL" id="CP148066">
    <property type="protein sequence ID" value="WXL28557.1"/>
    <property type="molecule type" value="Genomic_DNA"/>
</dbReference>
<dbReference type="Proteomes" id="UP001460679">
    <property type="component" value="Chromosome"/>
</dbReference>
<reference evidence="1" key="1">
    <citation type="submission" date="2024-03" db="EMBL/GenBank/DDBJ databases">
        <title>Complete genome sequence of Mycoplasma gypis type strain B1/T1.</title>
        <authorList>
            <person name="Spergser J."/>
        </authorList>
    </citation>
    <scope>NUCLEOTIDE SEQUENCE [LARGE SCALE GENOMIC DNA]</scope>
    <source>
        <strain evidence="1">B1/T1</strain>
    </source>
</reference>
<accession>A0ABZ2RQR0</accession>
<evidence type="ECO:0000313" key="2">
    <source>
        <dbReference type="Proteomes" id="UP001460679"/>
    </source>
</evidence>
<dbReference type="NCBIfam" id="NF045893">
    <property type="entry name" value="ICE_Mbov_0398"/>
    <property type="match status" value="1"/>
</dbReference>